<dbReference type="RefSeq" id="WP_156741192.1">
    <property type="nucleotide sequence ID" value="NZ_CACRYJ010000034.1"/>
</dbReference>
<dbReference type="InterPro" id="IPR029058">
    <property type="entry name" value="AB_hydrolase_fold"/>
</dbReference>
<evidence type="ECO:0000313" key="2">
    <source>
        <dbReference type="Proteomes" id="UP000419743"/>
    </source>
</evidence>
<proteinExistence type="predicted"/>
<gene>
    <name evidence="1" type="ORF">HALOF300_02435</name>
</gene>
<dbReference type="AlphaFoldDB" id="A0A7M4DJX5"/>
<sequence>MIEVLFLGLVALALTFALLAPLESLRWWSRRKDAPALEGLARPEAGDGVPAARRDARLFVVYLSGIGAVDGTTDSRREQAVLATLSRELPDAVVTADVFPYAVENRGLTQRATNWFWKRLQRLQRVPVANTASKLINLRNALRVLVSADPRYGPTFNLAVAQEIAESLSRHGYDWDVRPPVTVVGYSGGGQIALGASWFLAALDVPVSVFSIGGVLAADPALDRVQHLWHVYGSRDRIQSLGRVVFPGRWPTARISPWARALREGRITMRRIGPMRHMGSRDYFDRHNKDADGVDYRRLTVEALLDALRADPDLPDAVGR</sequence>
<evidence type="ECO:0008006" key="3">
    <source>
        <dbReference type="Google" id="ProtNLM"/>
    </source>
</evidence>
<dbReference type="EMBL" id="CACRYJ010000034">
    <property type="protein sequence ID" value="VZO37362.1"/>
    <property type="molecule type" value="Genomic_DNA"/>
</dbReference>
<keyword evidence="2" id="KW-1185">Reference proteome</keyword>
<evidence type="ECO:0000313" key="1">
    <source>
        <dbReference type="EMBL" id="VZO37362.1"/>
    </source>
</evidence>
<comment type="caution">
    <text evidence="1">The sequence shown here is derived from an EMBL/GenBank/DDBJ whole genome shotgun (WGS) entry which is preliminary data.</text>
</comment>
<name>A0A7M4DJX5_9MICO</name>
<reference evidence="1 2" key="1">
    <citation type="submission" date="2019-11" db="EMBL/GenBank/DDBJ databases">
        <authorList>
            <person name="Criscuolo A."/>
        </authorList>
    </citation>
    <scope>NUCLEOTIDE SEQUENCE [LARGE SCALE GENOMIC DNA]</scope>
    <source>
        <strain evidence="1">CIP111667</strain>
    </source>
</reference>
<organism evidence="1 2">
    <name type="scientific">Occultella aeris</name>
    <dbReference type="NCBI Taxonomy" id="2761496"/>
    <lineage>
        <taxon>Bacteria</taxon>
        <taxon>Bacillati</taxon>
        <taxon>Actinomycetota</taxon>
        <taxon>Actinomycetes</taxon>
        <taxon>Micrococcales</taxon>
        <taxon>Ruaniaceae</taxon>
        <taxon>Occultella</taxon>
    </lineage>
</organism>
<protein>
    <recommendedName>
        <fullName evidence="3">Alpha/beta hydrolase</fullName>
    </recommendedName>
</protein>
<accession>A0A7M4DJX5</accession>
<dbReference type="SUPFAM" id="SSF53474">
    <property type="entry name" value="alpha/beta-Hydrolases"/>
    <property type="match status" value="1"/>
</dbReference>
<dbReference type="Proteomes" id="UP000419743">
    <property type="component" value="Unassembled WGS sequence"/>
</dbReference>